<dbReference type="CDD" id="cd00273">
    <property type="entry name" value="Chemokine_CXC"/>
    <property type="match status" value="1"/>
</dbReference>
<keyword evidence="2" id="KW-0472">Membrane</keyword>
<dbReference type="SMART" id="SM00199">
    <property type="entry name" value="SCY"/>
    <property type="match status" value="1"/>
</dbReference>
<gene>
    <name evidence="4" type="primary">UL147</name>
</gene>
<organism evidence="4 5">
    <name type="scientific">Human cytomegalovirus</name>
    <name type="common">HHV-5</name>
    <name type="synonym">Human herpesvirus 5</name>
    <dbReference type="NCBI Taxonomy" id="10359"/>
    <lineage>
        <taxon>Viruses</taxon>
        <taxon>Duplodnaviria</taxon>
        <taxon>Heunggongvirae</taxon>
        <taxon>Peploviricota</taxon>
        <taxon>Herviviricetes</taxon>
        <taxon>Herpesvirales</taxon>
        <taxon>Orthoherpesviridae</taxon>
        <taxon>Betaherpesvirinae</taxon>
        <taxon>Cytomegalovirus</taxon>
        <taxon>Cytomegalovirus humanbeta5</taxon>
    </lineage>
</organism>
<proteinExistence type="inferred from homology"/>
<sequence length="167" mass="19674">MEKDNSVLEMLTWLHLTIPNSHMKLLSVRYLSLTAYILFVVCPLVVRLLELEDYDRRCRCNNQILLNTLPVGTELLKPIAASESCNRQEVLAILKDKGTKCLNPNAQAVRRHINRLFFRLVLDEEQRIYDVVSTNIEFGAWPVPTAYKAFLWKYAKKLNYHHFRLRW</sequence>
<evidence type="ECO:0000256" key="1">
    <source>
        <dbReference type="ARBA" id="ARBA00010665"/>
    </source>
</evidence>
<evidence type="ECO:0000313" key="5">
    <source>
        <dbReference type="Proteomes" id="UP000139920"/>
    </source>
</evidence>
<dbReference type="Pfam" id="PF00048">
    <property type="entry name" value="IL8"/>
    <property type="match status" value="1"/>
</dbReference>
<dbReference type="InterPro" id="IPR033899">
    <property type="entry name" value="CXC_Chemokine_domain"/>
</dbReference>
<keyword evidence="2" id="KW-1133">Transmembrane helix</keyword>
<feature type="transmembrane region" description="Helical" evidence="2">
    <location>
        <begin position="30"/>
        <end position="49"/>
    </location>
</feature>
<dbReference type="GO" id="GO:0008009">
    <property type="term" value="F:chemokine activity"/>
    <property type="evidence" value="ECO:0007669"/>
    <property type="project" value="InterPro"/>
</dbReference>
<organismHost>
    <name type="scientific">Homo sapiens</name>
    <name type="common">Human</name>
    <dbReference type="NCBI Taxonomy" id="9606"/>
</organismHost>
<evidence type="ECO:0000259" key="3">
    <source>
        <dbReference type="SMART" id="SM00199"/>
    </source>
</evidence>
<dbReference type="GO" id="GO:0006955">
    <property type="term" value="P:immune response"/>
    <property type="evidence" value="ECO:0007669"/>
    <property type="project" value="InterPro"/>
</dbReference>
<feature type="domain" description="Chemokine interleukin-8-like" evidence="3">
    <location>
        <begin position="55"/>
        <end position="116"/>
    </location>
</feature>
<reference evidence="4 5" key="1">
    <citation type="journal article" date="2015" name="J. Virol.">
        <title>High-throughput analysis of human cytomegalovirus genome diversity highlights the widespread occurrence of gene-disrupting mutations and pervasive recombination.</title>
        <authorList>
            <person name="Sijmons S."/>
            <person name="Thys K."/>
            <person name="Mbong Ngwese M."/>
            <person name="Van Damme E."/>
            <person name="Dvorak J."/>
            <person name="Van Loock M."/>
            <person name="Li G."/>
            <person name="Tachezy R."/>
            <person name="Busson L."/>
            <person name="Aerssens J."/>
            <person name="Van Ranst M."/>
            <person name="Maes P."/>
        </authorList>
    </citation>
    <scope>NUCLEOTIDE SEQUENCE [LARGE SCALE GENOMIC DNA]</scope>
    <source>
        <strain evidence="4">BE/20/2011</strain>
    </source>
</reference>
<dbReference type="InterPro" id="IPR001811">
    <property type="entry name" value="Chemokine_IL8-like_dom"/>
</dbReference>
<evidence type="ECO:0000313" key="4">
    <source>
        <dbReference type="EMBL" id="AKI18534.1"/>
    </source>
</evidence>
<dbReference type="InterPro" id="IPR036048">
    <property type="entry name" value="Interleukin_8-like_sf"/>
</dbReference>
<dbReference type="GO" id="GO:0005576">
    <property type="term" value="C:extracellular region"/>
    <property type="evidence" value="ECO:0007669"/>
    <property type="project" value="InterPro"/>
</dbReference>
<dbReference type="Proteomes" id="UP000139920">
    <property type="component" value="Segment"/>
</dbReference>
<name>A0A0G2U8T5_HCMV</name>
<protein>
    <submittedName>
        <fullName evidence="4">Chemokine vCXCL2</fullName>
    </submittedName>
</protein>
<accession>A0A0G2U8T5</accession>
<dbReference type="EMBL" id="KP745698">
    <property type="protein sequence ID" value="AKI18534.1"/>
    <property type="molecule type" value="Genomic_DNA"/>
</dbReference>
<dbReference type="SUPFAM" id="SSF54117">
    <property type="entry name" value="Interleukin 8-like chemokines"/>
    <property type="match status" value="1"/>
</dbReference>
<dbReference type="GO" id="GO:0006952">
    <property type="term" value="P:defense response"/>
    <property type="evidence" value="ECO:0007669"/>
    <property type="project" value="InterPro"/>
</dbReference>
<dbReference type="Gene3D" id="2.40.50.40">
    <property type="match status" value="1"/>
</dbReference>
<comment type="similarity">
    <text evidence="1">Belongs to the intercrine alpha (chemokine CxC) family.</text>
</comment>
<evidence type="ECO:0000256" key="2">
    <source>
        <dbReference type="SAM" id="Phobius"/>
    </source>
</evidence>
<keyword evidence="2" id="KW-0812">Transmembrane</keyword>